<dbReference type="EMBL" id="JACHLY010000001">
    <property type="protein sequence ID" value="MBB5999494.1"/>
    <property type="molecule type" value="Genomic_DNA"/>
</dbReference>
<comment type="caution">
    <text evidence="2">The sequence shown here is derived from an EMBL/GenBank/DDBJ whole genome shotgun (WGS) entry which is preliminary data.</text>
</comment>
<evidence type="ECO:0000313" key="3">
    <source>
        <dbReference type="Proteomes" id="UP000578077"/>
    </source>
</evidence>
<name>A0A841EAL7_9ACTN</name>
<keyword evidence="3" id="KW-1185">Reference proteome</keyword>
<protein>
    <submittedName>
        <fullName evidence="2">Uncharacterized protein</fullName>
    </submittedName>
</protein>
<feature type="region of interest" description="Disordered" evidence="1">
    <location>
        <begin position="14"/>
        <end position="57"/>
    </location>
</feature>
<accession>A0A841EAL7</accession>
<dbReference type="AlphaFoldDB" id="A0A841EAL7"/>
<evidence type="ECO:0000256" key="1">
    <source>
        <dbReference type="SAM" id="MobiDB-lite"/>
    </source>
</evidence>
<organism evidence="2 3">
    <name type="scientific">Streptomonospora salina</name>
    <dbReference type="NCBI Taxonomy" id="104205"/>
    <lineage>
        <taxon>Bacteria</taxon>
        <taxon>Bacillati</taxon>
        <taxon>Actinomycetota</taxon>
        <taxon>Actinomycetes</taxon>
        <taxon>Streptosporangiales</taxon>
        <taxon>Nocardiopsidaceae</taxon>
        <taxon>Streptomonospora</taxon>
    </lineage>
</organism>
<gene>
    <name evidence="2" type="ORF">HNR25_003245</name>
</gene>
<dbReference type="Proteomes" id="UP000578077">
    <property type="component" value="Unassembled WGS sequence"/>
</dbReference>
<evidence type="ECO:0000313" key="2">
    <source>
        <dbReference type="EMBL" id="MBB5999494.1"/>
    </source>
</evidence>
<proteinExistence type="predicted"/>
<reference evidence="2 3" key="1">
    <citation type="submission" date="2020-08" db="EMBL/GenBank/DDBJ databases">
        <title>Sequencing the genomes of 1000 actinobacteria strains.</title>
        <authorList>
            <person name="Klenk H.-P."/>
        </authorList>
    </citation>
    <scope>NUCLEOTIDE SEQUENCE [LARGE SCALE GENOMIC DNA]</scope>
    <source>
        <strain evidence="2 3">DSM 44593</strain>
    </source>
</reference>
<sequence length="57" mass="6225">MIFGKIPVPAVRKRDRGEAMAPLSPPVPEPPRMAAAPNRRHGNRRPGVALSDERFPG</sequence>